<dbReference type="EMBL" id="BARS01038899">
    <property type="protein sequence ID" value="GAG14346.1"/>
    <property type="molecule type" value="Genomic_DNA"/>
</dbReference>
<organism evidence="1">
    <name type="scientific">marine sediment metagenome</name>
    <dbReference type="NCBI Taxonomy" id="412755"/>
    <lineage>
        <taxon>unclassified sequences</taxon>
        <taxon>metagenomes</taxon>
        <taxon>ecological metagenomes</taxon>
    </lineage>
</organism>
<proteinExistence type="predicted"/>
<comment type="caution">
    <text evidence="1">The sequence shown here is derived from an EMBL/GenBank/DDBJ whole genome shotgun (WGS) entry which is preliminary data.</text>
</comment>
<feature type="non-terminal residue" evidence="1">
    <location>
        <position position="1"/>
    </location>
</feature>
<accession>X0WNT0</accession>
<sequence>HLIWSTWDHLDFIDNELVPILYDFLLKNVTNKKGK</sequence>
<gene>
    <name evidence="1" type="ORF">S01H1_59476</name>
</gene>
<evidence type="ECO:0000313" key="1">
    <source>
        <dbReference type="EMBL" id="GAG14346.1"/>
    </source>
</evidence>
<dbReference type="AlphaFoldDB" id="X0WNT0"/>
<name>X0WNT0_9ZZZZ</name>
<protein>
    <submittedName>
        <fullName evidence="1">Uncharacterized protein</fullName>
    </submittedName>
</protein>
<reference evidence="1" key="1">
    <citation type="journal article" date="2014" name="Front. Microbiol.">
        <title>High frequency of phylogenetically diverse reductive dehalogenase-homologous genes in deep subseafloor sedimentary metagenomes.</title>
        <authorList>
            <person name="Kawai M."/>
            <person name="Futagami T."/>
            <person name="Toyoda A."/>
            <person name="Takaki Y."/>
            <person name="Nishi S."/>
            <person name="Hori S."/>
            <person name="Arai W."/>
            <person name="Tsubouchi T."/>
            <person name="Morono Y."/>
            <person name="Uchiyama I."/>
            <person name="Ito T."/>
            <person name="Fujiyama A."/>
            <person name="Inagaki F."/>
            <person name="Takami H."/>
        </authorList>
    </citation>
    <scope>NUCLEOTIDE SEQUENCE</scope>
    <source>
        <strain evidence="1">Expedition CK06-06</strain>
    </source>
</reference>